<sequence length="435" mass="48431">MSATHLVVLVHGLWGAPTHLHHLRDVLQEQHPTSTTGLHILLPKSNANYFTYDGIEVGAERITNEIEAAIKELKDQGSTIRKISITGYSLGGLVARYIVGLLYKNGLFDDIEPVNFTTFASPHLGVRAPSHGYGTEFWNFMGSRTLSSTGQQMFLVDDFRGTGRNLLEIMTDPNSAFIAGLCRFKNRYLYANTINDRSVPYFTAAISKTDPFVDLNAIDANYLPNQKVVLNPANPATPRKPAPKVALTLYERLSISERTRKELAFYALFTTMLPLAVPLFLVNAGYQTYKSAQRIRLHEAGDMFDLQRYSIPLLEEVQAGQNRVIERLAAEQANHAGQYLPTPPPEPLSPVSSSESLAKVDTDDALEKNSQFPILALTAGQLKMIDNLDQVGFVKFSAHIINVRHTHAAIVVRTPKESFAEGREVVDHWAKRFEV</sequence>
<keyword evidence="3" id="KW-1133">Transmembrane helix</keyword>
<dbReference type="InterPro" id="IPR007751">
    <property type="entry name" value="DUF676_lipase-like"/>
</dbReference>
<feature type="domain" description="DUF676" evidence="4">
    <location>
        <begin position="3"/>
        <end position="203"/>
    </location>
</feature>
<gene>
    <name evidence="5" type="ORF">R9X50_00522600</name>
</gene>
<evidence type="ECO:0000256" key="1">
    <source>
        <dbReference type="ARBA" id="ARBA00007920"/>
    </source>
</evidence>
<dbReference type="EMBL" id="CP138587">
    <property type="protein sequence ID" value="WPH02363.1"/>
    <property type="molecule type" value="Genomic_DNA"/>
</dbReference>
<evidence type="ECO:0000259" key="4">
    <source>
        <dbReference type="Pfam" id="PF05057"/>
    </source>
</evidence>
<evidence type="ECO:0000256" key="3">
    <source>
        <dbReference type="SAM" id="Phobius"/>
    </source>
</evidence>
<keyword evidence="2" id="KW-0442">Lipid degradation</keyword>
<accession>A0AAQ3M8Y7</accession>
<dbReference type="InterPro" id="IPR044294">
    <property type="entry name" value="Lipase-like"/>
</dbReference>
<organism evidence="5 6">
    <name type="scientific">Acrodontium crateriforme</name>
    <dbReference type="NCBI Taxonomy" id="150365"/>
    <lineage>
        <taxon>Eukaryota</taxon>
        <taxon>Fungi</taxon>
        <taxon>Dikarya</taxon>
        <taxon>Ascomycota</taxon>
        <taxon>Pezizomycotina</taxon>
        <taxon>Dothideomycetes</taxon>
        <taxon>Dothideomycetidae</taxon>
        <taxon>Mycosphaerellales</taxon>
        <taxon>Teratosphaeriaceae</taxon>
        <taxon>Acrodontium</taxon>
    </lineage>
</organism>
<reference evidence="5 6" key="1">
    <citation type="submission" date="2023-11" db="EMBL/GenBank/DDBJ databases">
        <title>An acidophilic fungus is an integral part of prey digestion in a carnivorous sundew plant.</title>
        <authorList>
            <person name="Tsai I.J."/>
        </authorList>
    </citation>
    <scope>NUCLEOTIDE SEQUENCE [LARGE SCALE GENOMIC DNA]</scope>
    <source>
        <strain evidence="5">169a</strain>
    </source>
</reference>
<dbReference type="Proteomes" id="UP001303373">
    <property type="component" value="Chromosome 8"/>
</dbReference>
<dbReference type="GO" id="GO:0005811">
    <property type="term" value="C:lipid droplet"/>
    <property type="evidence" value="ECO:0007669"/>
    <property type="project" value="TreeGrafter"/>
</dbReference>
<evidence type="ECO:0000313" key="6">
    <source>
        <dbReference type="Proteomes" id="UP001303373"/>
    </source>
</evidence>
<dbReference type="AlphaFoldDB" id="A0AAQ3M8Y7"/>
<keyword evidence="6" id="KW-1185">Reference proteome</keyword>
<dbReference type="GO" id="GO:0004622">
    <property type="term" value="F:phosphatidylcholine lysophospholipase activity"/>
    <property type="evidence" value="ECO:0007669"/>
    <property type="project" value="TreeGrafter"/>
</dbReference>
<keyword evidence="3" id="KW-0472">Membrane</keyword>
<dbReference type="Pfam" id="PF05057">
    <property type="entry name" value="DUF676"/>
    <property type="match status" value="1"/>
</dbReference>
<dbReference type="PANTHER" id="PTHR12482">
    <property type="entry name" value="LIPASE ROG1-RELATED-RELATED"/>
    <property type="match status" value="1"/>
</dbReference>
<dbReference type="GO" id="GO:0047372">
    <property type="term" value="F:monoacylglycerol lipase activity"/>
    <property type="evidence" value="ECO:0007669"/>
    <property type="project" value="TreeGrafter"/>
</dbReference>
<dbReference type="SUPFAM" id="SSF53474">
    <property type="entry name" value="alpha/beta-Hydrolases"/>
    <property type="match status" value="1"/>
</dbReference>
<comment type="similarity">
    <text evidence="1">Belongs to the putative lipase ROG1 family.</text>
</comment>
<feature type="transmembrane region" description="Helical" evidence="3">
    <location>
        <begin position="263"/>
        <end position="286"/>
    </location>
</feature>
<dbReference type="PANTHER" id="PTHR12482:SF65">
    <property type="entry name" value="ESTERASE, PUTATIVE (AFU_ORTHOLOGUE AFUA_3G12320)-RELATED"/>
    <property type="match status" value="1"/>
</dbReference>
<dbReference type="Gene3D" id="3.40.50.1820">
    <property type="entry name" value="alpha/beta hydrolase"/>
    <property type="match status" value="1"/>
</dbReference>
<proteinExistence type="inferred from homology"/>
<name>A0AAQ3M8Y7_9PEZI</name>
<evidence type="ECO:0000256" key="2">
    <source>
        <dbReference type="ARBA" id="ARBA00022963"/>
    </source>
</evidence>
<keyword evidence="3" id="KW-0812">Transmembrane</keyword>
<dbReference type="GO" id="GO:0016042">
    <property type="term" value="P:lipid catabolic process"/>
    <property type="evidence" value="ECO:0007669"/>
    <property type="project" value="UniProtKB-KW"/>
</dbReference>
<keyword evidence="2" id="KW-0443">Lipid metabolism</keyword>
<protein>
    <recommendedName>
        <fullName evidence="4">DUF676 domain-containing protein</fullName>
    </recommendedName>
</protein>
<evidence type="ECO:0000313" key="5">
    <source>
        <dbReference type="EMBL" id="WPH02363.1"/>
    </source>
</evidence>
<dbReference type="InterPro" id="IPR029058">
    <property type="entry name" value="AB_hydrolase_fold"/>
</dbReference>